<feature type="binding site" evidence="7">
    <location>
        <position position="22"/>
    </location>
    <ligand>
        <name>phosphoenolpyruvate</name>
        <dbReference type="ChEBI" id="CHEBI:58702"/>
    </ligand>
</feature>
<comment type="catalytic activity">
    <reaction evidence="6">
        <text>3-phosphoshikimate + phosphoenolpyruvate = 5-O-(1-carboxyvinyl)-3-phosphoshikimate + phosphate</text>
        <dbReference type="Rhea" id="RHEA:21256"/>
        <dbReference type="ChEBI" id="CHEBI:43474"/>
        <dbReference type="ChEBI" id="CHEBI:57701"/>
        <dbReference type="ChEBI" id="CHEBI:58702"/>
        <dbReference type="ChEBI" id="CHEBI:145989"/>
        <dbReference type="EC" id="2.5.1.19"/>
    </reaction>
    <physiologicalReaction direction="left-to-right" evidence="6">
        <dbReference type="Rhea" id="RHEA:21257"/>
    </physiologicalReaction>
</comment>
<keyword evidence="3 7" id="KW-0028">Amino-acid biosynthesis</keyword>
<dbReference type="InterPro" id="IPR023193">
    <property type="entry name" value="EPSP_synthase_CS"/>
</dbReference>
<dbReference type="PANTHER" id="PTHR21090">
    <property type="entry name" value="AROM/DEHYDROQUINATE SYNTHASE"/>
    <property type="match status" value="1"/>
</dbReference>
<dbReference type="Pfam" id="PF00275">
    <property type="entry name" value="EPSP_synthase"/>
    <property type="match status" value="2"/>
</dbReference>
<feature type="domain" description="Enolpyruvate transferase" evidence="8">
    <location>
        <begin position="63"/>
        <end position="406"/>
    </location>
</feature>
<dbReference type="EMBL" id="JAUDCF010000005">
    <property type="protein sequence ID" value="MDM8145003.1"/>
    <property type="molecule type" value="Genomic_DNA"/>
</dbReference>
<dbReference type="PIRSF" id="PIRSF000505">
    <property type="entry name" value="EPSPS"/>
    <property type="match status" value="1"/>
</dbReference>
<feature type="binding site" evidence="7">
    <location>
        <position position="172"/>
    </location>
    <ligand>
        <name>3-phosphoshikimate</name>
        <dbReference type="ChEBI" id="CHEBI:145989"/>
    </ligand>
</feature>
<evidence type="ECO:0000313" key="9">
    <source>
        <dbReference type="EMBL" id="MDM8145003.1"/>
    </source>
</evidence>
<dbReference type="Proteomes" id="UP001228403">
    <property type="component" value="Unassembled WGS sequence"/>
</dbReference>
<feature type="binding site" evidence="7">
    <location>
        <position position="145"/>
    </location>
    <ligand>
        <name>3-phosphoshikimate</name>
        <dbReference type="ChEBI" id="CHEBI:145989"/>
    </ligand>
</feature>
<comment type="pathway">
    <text evidence="1 7">Metabolic intermediate biosynthesis; chorismate biosynthesis; chorismate from D-erythrose 4-phosphate and phosphoenolpyruvate: step 6/7.</text>
</comment>
<dbReference type="HAMAP" id="MF_00210">
    <property type="entry name" value="EPSP_synth"/>
    <property type="match status" value="1"/>
</dbReference>
<comment type="similarity">
    <text evidence="2 7">Belongs to the EPSP synthase family.</text>
</comment>
<comment type="caution">
    <text evidence="9">The sequence shown here is derived from an EMBL/GenBank/DDBJ whole genome shotgun (WGS) entry which is preliminary data.</text>
</comment>
<feature type="binding site" evidence="7">
    <location>
        <position position="296"/>
    </location>
    <ligand>
        <name>3-phosphoshikimate</name>
        <dbReference type="ChEBI" id="CHEBI:145989"/>
    </ligand>
</feature>
<accession>A0ABT7U3A7</accession>
<gene>
    <name evidence="7" type="primary">aroA</name>
    <name evidence="9" type="ORF">QUW02_03515</name>
</gene>
<dbReference type="InterPro" id="IPR036968">
    <property type="entry name" value="Enolpyruvate_Tfrase_sf"/>
</dbReference>
<evidence type="ECO:0000256" key="7">
    <source>
        <dbReference type="HAMAP-Rule" id="MF_00210"/>
    </source>
</evidence>
<feature type="binding site" evidence="7">
    <location>
        <position position="22"/>
    </location>
    <ligand>
        <name>3-phosphoshikimate</name>
        <dbReference type="ChEBI" id="CHEBI:145989"/>
    </ligand>
</feature>
<feature type="binding site" evidence="7">
    <location>
        <position position="146"/>
    </location>
    <ligand>
        <name>3-phosphoshikimate</name>
        <dbReference type="ChEBI" id="CHEBI:145989"/>
    </ligand>
</feature>
<evidence type="ECO:0000256" key="1">
    <source>
        <dbReference type="ARBA" id="ARBA00004811"/>
    </source>
</evidence>
<feature type="binding site" evidence="7">
    <location>
        <position position="23"/>
    </location>
    <ligand>
        <name>3-phosphoshikimate</name>
        <dbReference type="ChEBI" id="CHEBI:145989"/>
    </ligand>
</feature>
<keyword evidence="4 7" id="KW-0808">Transferase</keyword>
<dbReference type="CDD" id="cd01556">
    <property type="entry name" value="EPSP_synthase"/>
    <property type="match status" value="1"/>
</dbReference>
<evidence type="ECO:0000259" key="8">
    <source>
        <dbReference type="Pfam" id="PF00275"/>
    </source>
</evidence>
<dbReference type="InterPro" id="IPR001986">
    <property type="entry name" value="Enolpyruvate_Tfrase_dom"/>
</dbReference>
<proteinExistence type="inferred from homology"/>
<evidence type="ECO:0000256" key="5">
    <source>
        <dbReference type="ARBA" id="ARBA00023141"/>
    </source>
</evidence>
<feature type="binding site" evidence="7">
    <location>
        <position position="144"/>
    </location>
    <ligand>
        <name>3-phosphoshikimate</name>
        <dbReference type="ChEBI" id="CHEBI:145989"/>
    </ligand>
</feature>
<name>A0ABT7U3A7_9BACE</name>
<protein>
    <recommendedName>
        <fullName evidence="7">3-phosphoshikimate 1-carboxyvinyltransferase</fullName>
        <ecNumber evidence="7">2.5.1.19</ecNumber>
    </recommendedName>
    <alternativeName>
        <fullName evidence="7">5-enolpyruvylshikimate-3-phosphate synthase</fullName>
        <shortName evidence="7">EPSP synthase</shortName>
        <shortName evidence="7">EPSPS</shortName>
    </alternativeName>
</protein>
<organism evidence="9 10">
    <name type="scientific">Bacteroides eggerthii</name>
    <dbReference type="NCBI Taxonomy" id="28111"/>
    <lineage>
        <taxon>Bacteria</taxon>
        <taxon>Pseudomonadati</taxon>
        <taxon>Bacteroidota</taxon>
        <taxon>Bacteroidia</taxon>
        <taxon>Bacteroidales</taxon>
        <taxon>Bacteroidaceae</taxon>
        <taxon>Bacteroides</taxon>
    </lineage>
</organism>
<feature type="binding site" evidence="7">
    <location>
        <position position="397"/>
    </location>
    <ligand>
        <name>phosphoenolpyruvate</name>
        <dbReference type="ChEBI" id="CHEBI:58702"/>
    </ligand>
</feature>
<reference evidence="10" key="1">
    <citation type="submission" date="2023-07" db="EMBL/GenBank/DDBJ databases">
        <title>Identification and characterization of horizontal gene transfer across gut microbiota members of farm animals based on homology search.</title>
        <authorList>
            <person name="Schwarzerova J."/>
            <person name="Nykrynova M."/>
            <person name="Jureckova K."/>
            <person name="Cejkova D."/>
            <person name="Rychlik I."/>
        </authorList>
    </citation>
    <scope>NUCLEOTIDE SEQUENCE [LARGE SCALE GENOMIC DNA]</scope>
    <source>
        <strain evidence="10">ET4</strain>
    </source>
</reference>
<keyword evidence="7" id="KW-0963">Cytoplasm</keyword>
<dbReference type="Gene3D" id="3.65.10.10">
    <property type="entry name" value="Enolpyruvate transferase domain"/>
    <property type="match status" value="4"/>
</dbReference>
<comment type="caution">
    <text evidence="7">Lacks conserved residue(s) required for the propagation of feature annotation.</text>
</comment>
<feature type="binding site" evidence="7">
    <location>
        <position position="146"/>
    </location>
    <ligand>
        <name>phosphoenolpyruvate</name>
        <dbReference type="ChEBI" id="CHEBI:58702"/>
    </ligand>
</feature>
<keyword evidence="5 7" id="KW-0057">Aromatic amino acid biosynthesis</keyword>
<dbReference type="PANTHER" id="PTHR21090:SF5">
    <property type="entry name" value="PENTAFUNCTIONAL AROM POLYPEPTIDE"/>
    <property type="match status" value="1"/>
</dbReference>
<dbReference type="EC" id="2.5.1.19" evidence="7"/>
<feature type="binding site" evidence="7">
    <location>
        <position position="327"/>
    </location>
    <ligand>
        <name>phosphoenolpyruvate</name>
        <dbReference type="ChEBI" id="CHEBI:58702"/>
    </ligand>
</feature>
<evidence type="ECO:0000256" key="2">
    <source>
        <dbReference type="ARBA" id="ARBA00009948"/>
    </source>
</evidence>
<feature type="binding site" evidence="7">
    <location>
        <position position="70"/>
    </location>
    <ligand>
        <name>phosphoenolpyruvate</name>
        <dbReference type="ChEBI" id="CHEBI:58702"/>
    </ligand>
</feature>
<sequence length="418" mass="46045">MMQYQITAPQTLTGIITLPASKSISNRALIISALGHNNQTPQNISVCDDTDVMVQALKEMPQTIDIGAAGTAMRFLTAYLAVTPGEHIITGTERMKHRPIGILVDALRTLGAKISYVEQEGFPPLDIQGAPFEGGSIALPGNVSSQYISALLMIGPTMQRGLQLHLQGDIISRPYIDLTLKMMRDFGADARWTGAQEITVAPQPYRSTDYLIENDWSAASYWYQMVALSRDPQAEILLPGLFADSAQGDSHVAELFRILGVDTEFRTLADGSTAVRLFKQGEPAARMEHDFINQPDLAQTFVVTCSLLGIPFHFKGLQSLKIKETDRITALICEMGKLGFVIGQANDSEMFWNGERCPKNEQSGIDTYEDHRMAMAFAPAALVLPEVRINNPQVVSKSYPQYWNTLQQAGFKITEACL</sequence>
<evidence type="ECO:0000256" key="4">
    <source>
        <dbReference type="ARBA" id="ARBA00022679"/>
    </source>
</evidence>
<keyword evidence="10" id="KW-1185">Reference proteome</keyword>
<comment type="subunit">
    <text evidence="7">Monomer.</text>
</comment>
<feature type="binding site" evidence="7">
    <location>
        <position position="372"/>
    </location>
    <ligand>
        <name>phosphoenolpyruvate</name>
        <dbReference type="ChEBI" id="CHEBI:58702"/>
    </ligand>
</feature>
<feature type="domain" description="Enolpyruvate transferase" evidence="8">
    <location>
        <begin position="7"/>
        <end position="61"/>
    </location>
</feature>
<comment type="subcellular location">
    <subcellularLocation>
        <location evidence="7">Cytoplasm</location>
    </subcellularLocation>
</comment>
<dbReference type="PROSITE" id="PS00885">
    <property type="entry name" value="EPSP_SYNTHASE_2"/>
    <property type="match status" value="1"/>
</dbReference>
<evidence type="ECO:0000256" key="6">
    <source>
        <dbReference type="ARBA" id="ARBA00044633"/>
    </source>
</evidence>
<evidence type="ECO:0000256" key="3">
    <source>
        <dbReference type="ARBA" id="ARBA00022605"/>
    </source>
</evidence>
<feature type="active site" description="Proton acceptor" evidence="7">
    <location>
        <position position="296"/>
    </location>
</feature>
<feature type="binding site" evidence="7">
    <location>
        <position position="98"/>
    </location>
    <ligand>
        <name>phosphoenolpyruvate</name>
        <dbReference type="ChEBI" id="CHEBI:58702"/>
    </ligand>
</feature>
<dbReference type="SUPFAM" id="SSF55205">
    <property type="entry name" value="EPT/RTPC-like"/>
    <property type="match status" value="1"/>
</dbReference>
<dbReference type="InterPro" id="IPR013792">
    <property type="entry name" value="RNA3'P_cycl/enolpyr_Trfase_a/b"/>
</dbReference>
<feature type="binding site" evidence="7">
    <location>
        <position position="27"/>
    </location>
    <ligand>
        <name>3-phosphoshikimate</name>
        <dbReference type="ChEBI" id="CHEBI:145989"/>
    </ligand>
</feature>
<feature type="binding site" evidence="7">
    <location>
        <position position="323"/>
    </location>
    <ligand>
        <name>3-phosphoshikimate</name>
        <dbReference type="ChEBI" id="CHEBI:145989"/>
    </ligand>
</feature>
<comment type="function">
    <text evidence="7">Catalyzes the transfer of the enolpyruvyl moiety of phosphoenolpyruvate (PEP) to the 5-hydroxyl of shikimate-3-phosphate (S3P) to produce enolpyruvyl shikimate-3-phosphate and inorganic phosphate.</text>
</comment>
<evidence type="ECO:0000313" key="10">
    <source>
        <dbReference type="Proteomes" id="UP001228403"/>
    </source>
</evidence>
<dbReference type="InterPro" id="IPR006264">
    <property type="entry name" value="EPSP_synthase"/>
</dbReference>